<dbReference type="GO" id="GO:0055037">
    <property type="term" value="C:recycling endosome"/>
    <property type="evidence" value="ECO:0000318"/>
    <property type="project" value="GO_Central"/>
</dbReference>
<dbReference type="VEuPathDB" id="TrichDB:TVAG_267590"/>
<dbReference type="OrthoDB" id="307871at2759"/>
<dbReference type="AlphaFoldDB" id="A2DLA9"/>
<dbReference type="InterPro" id="IPR028290">
    <property type="entry name" value="WASH1"/>
</dbReference>
<dbReference type="GO" id="GO:0034314">
    <property type="term" value="P:Arp2/3 complex-mediated actin nucleation"/>
    <property type="evidence" value="ECO:0000318"/>
    <property type="project" value="GO_Central"/>
</dbReference>
<evidence type="ECO:0000256" key="3">
    <source>
        <dbReference type="SAM" id="MobiDB-lite"/>
    </source>
</evidence>
<dbReference type="EMBL" id="DS113215">
    <property type="protein sequence ID" value="EAY18727.1"/>
    <property type="molecule type" value="Genomic_DNA"/>
</dbReference>
<feature type="compositionally biased region" description="Basic and acidic residues" evidence="3">
    <location>
        <begin position="415"/>
        <end position="424"/>
    </location>
</feature>
<dbReference type="STRING" id="5722.A2DLA9"/>
<keyword evidence="2" id="KW-0009">Actin-binding</keyword>
<feature type="domain" description="WASH1 WAHD" evidence="4">
    <location>
        <begin position="23"/>
        <end position="250"/>
    </location>
</feature>
<dbReference type="GO" id="GO:0005829">
    <property type="term" value="C:cytosol"/>
    <property type="evidence" value="ECO:0007669"/>
    <property type="project" value="GOC"/>
</dbReference>
<dbReference type="GO" id="GO:0006887">
    <property type="term" value="P:exocytosis"/>
    <property type="evidence" value="ECO:0000318"/>
    <property type="project" value="GO_Central"/>
</dbReference>
<evidence type="ECO:0000313" key="6">
    <source>
        <dbReference type="Proteomes" id="UP000001542"/>
    </source>
</evidence>
<dbReference type="GO" id="GO:0043015">
    <property type="term" value="F:gamma-tubulin binding"/>
    <property type="evidence" value="ECO:0000318"/>
    <property type="project" value="GO_Central"/>
</dbReference>
<dbReference type="Pfam" id="PF11945">
    <property type="entry name" value="WASH_WAHD"/>
    <property type="match status" value="1"/>
</dbReference>
<evidence type="ECO:0000256" key="2">
    <source>
        <dbReference type="ARBA" id="ARBA00023203"/>
    </source>
</evidence>
<dbReference type="VEuPathDB" id="TrichDB:TVAGG3_0714700"/>
<proteinExistence type="inferred from homology"/>
<dbReference type="KEGG" id="tva:5464255"/>
<dbReference type="InParanoid" id="A2DLA9"/>
<dbReference type="PANTHER" id="PTHR23331">
    <property type="entry name" value="CXYORF1"/>
    <property type="match status" value="1"/>
</dbReference>
<gene>
    <name evidence="5" type="ORF">TVAG_267590</name>
</gene>
<feature type="region of interest" description="Disordered" evidence="3">
    <location>
        <begin position="409"/>
        <end position="461"/>
    </location>
</feature>
<dbReference type="GO" id="GO:0005769">
    <property type="term" value="C:early endosome"/>
    <property type="evidence" value="ECO:0000318"/>
    <property type="project" value="GO_Central"/>
</dbReference>
<dbReference type="OMA" id="SMDSPYE"/>
<dbReference type="RefSeq" id="XP_001579713.1">
    <property type="nucleotide sequence ID" value="XM_001579663.1"/>
</dbReference>
<dbReference type="GO" id="GO:0071203">
    <property type="term" value="C:WASH complex"/>
    <property type="evidence" value="ECO:0000318"/>
    <property type="project" value="GO_Central"/>
</dbReference>
<dbReference type="InterPro" id="IPR021854">
    <property type="entry name" value="WASH1_WAHD"/>
</dbReference>
<dbReference type="PANTHER" id="PTHR23331:SF1">
    <property type="entry name" value="WASH COMPLEX SUBUNIT 1"/>
    <property type="match status" value="1"/>
</dbReference>
<feature type="compositionally biased region" description="Pro residues" evidence="3">
    <location>
        <begin position="278"/>
        <end position="315"/>
    </location>
</feature>
<dbReference type="GO" id="GO:0043014">
    <property type="term" value="F:alpha-tubulin binding"/>
    <property type="evidence" value="ECO:0000318"/>
    <property type="project" value="GO_Central"/>
</dbReference>
<accession>A2DLA9</accession>
<protein>
    <recommendedName>
        <fullName evidence="4">WASH1 WAHD domain-containing protein</fullName>
    </recommendedName>
</protein>
<organism evidence="5 6">
    <name type="scientific">Trichomonas vaginalis (strain ATCC PRA-98 / G3)</name>
    <dbReference type="NCBI Taxonomy" id="412133"/>
    <lineage>
        <taxon>Eukaryota</taxon>
        <taxon>Metamonada</taxon>
        <taxon>Parabasalia</taxon>
        <taxon>Trichomonadida</taxon>
        <taxon>Trichomonadidae</taxon>
        <taxon>Trichomonas</taxon>
    </lineage>
</organism>
<dbReference type="GO" id="GO:0032456">
    <property type="term" value="P:endocytic recycling"/>
    <property type="evidence" value="ECO:0000318"/>
    <property type="project" value="GO_Central"/>
</dbReference>
<dbReference type="eggNOG" id="ENOG502QSX3">
    <property type="taxonomic scope" value="Eukaryota"/>
</dbReference>
<evidence type="ECO:0000259" key="4">
    <source>
        <dbReference type="Pfam" id="PF11945"/>
    </source>
</evidence>
<keyword evidence="6" id="KW-1185">Reference proteome</keyword>
<dbReference type="GO" id="GO:0042147">
    <property type="term" value="P:retrograde transport, endosome to Golgi"/>
    <property type="evidence" value="ECO:0000318"/>
    <property type="project" value="GO_Central"/>
</dbReference>
<reference evidence="5" key="1">
    <citation type="submission" date="2006-10" db="EMBL/GenBank/DDBJ databases">
        <authorList>
            <person name="Amadeo P."/>
            <person name="Zhao Q."/>
            <person name="Wortman J."/>
            <person name="Fraser-Liggett C."/>
            <person name="Carlton J."/>
        </authorList>
    </citation>
    <scope>NUCLEOTIDE SEQUENCE</scope>
    <source>
        <strain evidence="5">G3</strain>
    </source>
</reference>
<dbReference type="GO" id="GO:0003779">
    <property type="term" value="F:actin binding"/>
    <property type="evidence" value="ECO:0007669"/>
    <property type="project" value="UniProtKB-KW"/>
</dbReference>
<feature type="region of interest" description="Disordered" evidence="3">
    <location>
        <begin position="265"/>
        <end position="390"/>
    </location>
</feature>
<name>A2DLA9_TRIV3</name>
<comment type="similarity">
    <text evidence="1">Belongs to the WASH1 family.</text>
</comment>
<dbReference type="Proteomes" id="UP000001542">
    <property type="component" value="Unassembled WGS sequence"/>
</dbReference>
<sequence>MNKVPLQVPVLANDDFEPFCDMKVVKTLAYLENVVDSVFSTISNRIKEEQNRVSNLSSRIANAQEAMVRLNDPSKVVTVFTPLKFCCGDEPPAYHPISQFIQPKQPEYVTGKSVVVTEALTNTVYGEDQNFIFKAEPIVQRDQLRSAGLGRSPEYINSTSSLLLFHTNENPYRDTIGIDNLEGKISNFEEEKVVRSIPNAPDSINTISFLPEIDTGGFAFLPNIDNIPTFDLPTNLPNLGNIADLGINLDTSAFDFSPSDFMMTGGSGFTAGGAPPDGSAPPPPPSDGSLPPPPPPPPGAPGGGAPPPPPPPPPAAAGGAGVPPPPPPPPPPANLPPLPSPDIKLSSAEQDVRSTFLDLIKSPNIKLKKVNRDEPPKPAKPAATSTGDDFRDQLFARIAARRMVMAGQDVPARQVQKEEKKADEPAAQPGNTISTPMGEFQVKAQSSDDETDSSSSSDWDN</sequence>
<evidence type="ECO:0000256" key="1">
    <source>
        <dbReference type="ARBA" id="ARBA00005602"/>
    </source>
</evidence>
<feature type="compositionally biased region" description="Pro residues" evidence="3">
    <location>
        <begin position="322"/>
        <end position="340"/>
    </location>
</feature>
<evidence type="ECO:0000313" key="5">
    <source>
        <dbReference type="EMBL" id="EAY18727.1"/>
    </source>
</evidence>
<reference evidence="5" key="2">
    <citation type="journal article" date="2007" name="Science">
        <title>Draft genome sequence of the sexually transmitted pathogen Trichomonas vaginalis.</title>
        <authorList>
            <person name="Carlton J.M."/>
            <person name="Hirt R.P."/>
            <person name="Silva J.C."/>
            <person name="Delcher A.L."/>
            <person name="Schatz M."/>
            <person name="Zhao Q."/>
            <person name="Wortman J.R."/>
            <person name="Bidwell S.L."/>
            <person name="Alsmark U.C.M."/>
            <person name="Besteiro S."/>
            <person name="Sicheritz-Ponten T."/>
            <person name="Noel C.J."/>
            <person name="Dacks J.B."/>
            <person name="Foster P.G."/>
            <person name="Simillion C."/>
            <person name="Van de Peer Y."/>
            <person name="Miranda-Saavedra D."/>
            <person name="Barton G.J."/>
            <person name="Westrop G.D."/>
            <person name="Mueller S."/>
            <person name="Dessi D."/>
            <person name="Fiori P.L."/>
            <person name="Ren Q."/>
            <person name="Paulsen I."/>
            <person name="Zhang H."/>
            <person name="Bastida-Corcuera F.D."/>
            <person name="Simoes-Barbosa A."/>
            <person name="Brown M.T."/>
            <person name="Hayes R.D."/>
            <person name="Mukherjee M."/>
            <person name="Okumura C.Y."/>
            <person name="Schneider R."/>
            <person name="Smith A.J."/>
            <person name="Vanacova S."/>
            <person name="Villalvazo M."/>
            <person name="Haas B.J."/>
            <person name="Pertea M."/>
            <person name="Feldblyum T.V."/>
            <person name="Utterback T.R."/>
            <person name="Shu C.L."/>
            <person name="Osoegawa K."/>
            <person name="de Jong P.J."/>
            <person name="Hrdy I."/>
            <person name="Horvathova L."/>
            <person name="Zubacova Z."/>
            <person name="Dolezal P."/>
            <person name="Malik S.B."/>
            <person name="Logsdon J.M. Jr."/>
            <person name="Henze K."/>
            <person name="Gupta A."/>
            <person name="Wang C.C."/>
            <person name="Dunne R.L."/>
            <person name="Upcroft J.A."/>
            <person name="Upcroft P."/>
            <person name="White O."/>
            <person name="Salzberg S.L."/>
            <person name="Tang P."/>
            <person name="Chiu C.-H."/>
            <person name="Lee Y.-S."/>
            <person name="Embley T.M."/>
            <person name="Coombs G.H."/>
            <person name="Mottram J.C."/>
            <person name="Tachezy J."/>
            <person name="Fraser-Liggett C.M."/>
            <person name="Johnson P.J."/>
        </authorList>
    </citation>
    <scope>NUCLEOTIDE SEQUENCE [LARGE SCALE GENOMIC DNA]</scope>
    <source>
        <strain evidence="5">G3</strain>
    </source>
</reference>